<proteinExistence type="predicted"/>
<sequence length="136" mass="15838">MRREGTLDTASGPPSYQKHPLSHFRTPPDLTRTKYENKRTLCPPERNLDPKRIQYIKSPKGTCISLINQHPAPRKSGRFVELHDDETDETIRRKIRPKFVRWQKGRYIFPPVKVDDVHGVLVRIDAITDDEPAQKT</sequence>
<dbReference type="AlphaFoldDB" id="A0A0K8T3L6"/>
<evidence type="ECO:0000256" key="1">
    <source>
        <dbReference type="SAM" id="MobiDB-lite"/>
    </source>
</evidence>
<protein>
    <submittedName>
        <fullName evidence="2">Uncharacterized protein</fullName>
    </submittedName>
</protein>
<name>A0A0K8T3L6_LYGHE</name>
<evidence type="ECO:0000313" key="2">
    <source>
        <dbReference type="EMBL" id="JAG59775.1"/>
    </source>
</evidence>
<dbReference type="EMBL" id="GBRD01006046">
    <property type="protein sequence ID" value="JAG59775.1"/>
    <property type="molecule type" value="Transcribed_RNA"/>
</dbReference>
<reference evidence="2" key="1">
    <citation type="submission" date="2014-09" db="EMBL/GenBank/DDBJ databases">
        <authorList>
            <person name="Magalhaes I.L.F."/>
            <person name="Oliveira U."/>
            <person name="Santos F.R."/>
            <person name="Vidigal T.H.D.A."/>
            <person name="Brescovit A.D."/>
            <person name="Santos A.J."/>
        </authorList>
    </citation>
    <scope>NUCLEOTIDE SEQUENCE</scope>
</reference>
<accession>A0A0K8T3L6</accession>
<organism evidence="2">
    <name type="scientific">Lygus hesperus</name>
    <name type="common">Western plant bug</name>
    <dbReference type="NCBI Taxonomy" id="30085"/>
    <lineage>
        <taxon>Eukaryota</taxon>
        <taxon>Metazoa</taxon>
        <taxon>Ecdysozoa</taxon>
        <taxon>Arthropoda</taxon>
        <taxon>Hexapoda</taxon>
        <taxon>Insecta</taxon>
        <taxon>Pterygota</taxon>
        <taxon>Neoptera</taxon>
        <taxon>Paraneoptera</taxon>
        <taxon>Hemiptera</taxon>
        <taxon>Heteroptera</taxon>
        <taxon>Panheteroptera</taxon>
        <taxon>Cimicomorpha</taxon>
        <taxon>Miridae</taxon>
        <taxon>Mirini</taxon>
        <taxon>Lygus</taxon>
    </lineage>
</organism>
<feature type="region of interest" description="Disordered" evidence="1">
    <location>
        <begin position="1"/>
        <end position="48"/>
    </location>
</feature>